<dbReference type="EMBL" id="GBRH01218196">
    <property type="protein sequence ID" value="JAD79699.1"/>
    <property type="molecule type" value="Transcribed_RNA"/>
</dbReference>
<organism evidence="2">
    <name type="scientific">Arundo donax</name>
    <name type="common">Giant reed</name>
    <name type="synonym">Donax arundinaceus</name>
    <dbReference type="NCBI Taxonomy" id="35708"/>
    <lineage>
        <taxon>Eukaryota</taxon>
        <taxon>Viridiplantae</taxon>
        <taxon>Streptophyta</taxon>
        <taxon>Embryophyta</taxon>
        <taxon>Tracheophyta</taxon>
        <taxon>Spermatophyta</taxon>
        <taxon>Magnoliopsida</taxon>
        <taxon>Liliopsida</taxon>
        <taxon>Poales</taxon>
        <taxon>Poaceae</taxon>
        <taxon>PACMAD clade</taxon>
        <taxon>Arundinoideae</taxon>
        <taxon>Arundineae</taxon>
        <taxon>Arundo</taxon>
    </lineage>
</organism>
<evidence type="ECO:0000256" key="1">
    <source>
        <dbReference type="SAM" id="SignalP"/>
    </source>
</evidence>
<dbReference type="AlphaFoldDB" id="A0A0A9CTR1"/>
<keyword evidence="1" id="KW-0732">Signal</keyword>
<name>A0A0A9CTR1_ARUDO</name>
<accession>A0A0A9CTR1</accession>
<feature type="signal peptide" evidence="1">
    <location>
        <begin position="1"/>
        <end position="19"/>
    </location>
</feature>
<sequence>MSYAFIGIILVRIFILSKGENNIEFVKSQVSNSMLQQAQKFQSQKIQHSKTMQDISFRPKLQIK</sequence>
<reference evidence="2" key="2">
    <citation type="journal article" date="2015" name="Data Brief">
        <title>Shoot transcriptome of the giant reed, Arundo donax.</title>
        <authorList>
            <person name="Barrero R.A."/>
            <person name="Guerrero F.D."/>
            <person name="Moolhuijzen P."/>
            <person name="Goolsby J.A."/>
            <person name="Tidwell J."/>
            <person name="Bellgard S.E."/>
            <person name="Bellgard M.I."/>
        </authorList>
    </citation>
    <scope>NUCLEOTIDE SEQUENCE</scope>
    <source>
        <tissue evidence="2">Shoot tissue taken approximately 20 cm above the soil surface</tissue>
    </source>
</reference>
<evidence type="ECO:0000313" key="2">
    <source>
        <dbReference type="EMBL" id="JAD79699.1"/>
    </source>
</evidence>
<proteinExistence type="predicted"/>
<feature type="chain" id="PRO_5002063509" evidence="1">
    <location>
        <begin position="20"/>
        <end position="64"/>
    </location>
</feature>
<reference evidence="2" key="1">
    <citation type="submission" date="2014-09" db="EMBL/GenBank/DDBJ databases">
        <authorList>
            <person name="Magalhaes I.L.F."/>
            <person name="Oliveira U."/>
            <person name="Santos F.R."/>
            <person name="Vidigal T.H.D.A."/>
            <person name="Brescovit A.D."/>
            <person name="Santos A.J."/>
        </authorList>
    </citation>
    <scope>NUCLEOTIDE SEQUENCE</scope>
    <source>
        <tissue evidence="2">Shoot tissue taken approximately 20 cm above the soil surface</tissue>
    </source>
</reference>
<protein>
    <submittedName>
        <fullName evidence="2">Uncharacterized protein</fullName>
    </submittedName>
</protein>